<protein>
    <recommendedName>
        <fullName evidence="4">RNI-like protein</fullName>
    </recommendedName>
</protein>
<sequence>MSNNDQQNRVRGPTSALSSFLREHGIRVENRSRRERREDLARQQAEEAPPSTTVEAPHQEEETTAVLYAPRTRRTLAAANRALRFARIASLVDVGDENICPSCLDNNGPKEPPKPKKRKIGSKRQSQNKAGFNDVPSLQDICTDVKHIDCVEALGDISTINMDKIATIISRNRKMDTRTAQLFMNPLRRELTLTDCTETDFDLLWQMTDEVINAYATRLKKNLKSIELSGPYLVTDKGWESFFGAIGSQLNTFAIRHSMRFTQASMKALVGAAKNLKHLRLSRLSRLDDDGELCLDGCTSRRFSFTCPHLEKLSLSECNEITSEASQTLFEEWKTPYPGRGLTYLNISRCLSTQDEALIAIINHSKNTLKHLNIHSLDDLTPLVLERLGVCKELTTLDCGFVRSMDILKDIEVWGCHQITSTMS</sequence>
<keyword evidence="3" id="KW-1185">Reference proteome</keyword>
<dbReference type="InterPro" id="IPR032675">
    <property type="entry name" value="LRR_dom_sf"/>
</dbReference>
<feature type="region of interest" description="Disordered" evidence="1">
    <location>
        <begin position="1"/>
        <end position="63"/>
    </location>
</feature>
<evidence type="ECO:0008006" key="4">
    <source>
        <dbReference type="Google" id="ProtNLM"/>
    </source>
</evidence>
<evidence type="ECO:0000313" key="3">
    <source>
        <dbReference type="Proteomes" id="UP001448207"/>
    </source>
</evidence>
<evidence type="ECO:0000313" key="2">
    <source>
        <dbReference type="EMBL" id="KAL0087876.1"/>
    </source>
</evidence>
<comment type="caution">
    <text evidence="2">The sequence shown here is derived from an EMBL/GenBank/DDBJ whole genome shotgun (WGS) entry which is preliminary data.</text>
</comment>
<feature type="region of interest" description="Disordered" evidence="1">
    <location>
        <begin position="101"/>
        <end position="133"/>
    </location>
</feature>
<dbReference type="Proteomes" id="UP001448207">
    <property type="component" value="Unassembled WGS sequence"/>
</dbReference>
<name>A0ABR3B542_PHYBL</name>
<accession>A0ABR3B542</accession>
<dbReference type="SUPFAM" id="SSF52047">
    <property type="entry name" value="RNI-like"/>
    <property type="match status" value="1"/>
</dbReference>
<dbReference type="EMBL" id="JBCLYO010000006">
    <property type="protein sequence ID" value="KAL0087876.1"/>
    <property type="molecule type" value="Genomic_DNA"/>
</dbReference>
<reference evidence="2 3" key="1">
    <citation type="submission" date="2024-04" db="EMBL/GenBank/DDBJ databases">
        <title>Symmetric and asymmetric DNA N6-adenine methylation regulates different biological responses in Mucorales.</title>
        <authorList>
            <consortium name="Lawrence Berkeley National Laboratory"/>
            <person name="Lax C."/>
            <person name="Mondo S.J."/>
            <person name="Osorio-Concepcion M."/>
            <person name="Muszewska A."/>
            <person name="Corrochano-Luque M."/>
            <person name="Gutierrez G."/>
            <person name="Riley R."/>
            <person name="Lipzen A."/>
            <person name="Guo J."/>
            <person name="Hundley H."/>
            <person name="Amirebrahimi M."/>
            <person name="Ng V."/>
            <person name="Lorenzo-Gutierrez D."/>
            <person name="Binder U."/>
            <person name="Yang J."/>
            <person name="Song Y."/>
            <person name="Canovas D."/>
            <person name="Navarro E."/>
            <person name="Freitag M."/>
            <person name="Gabaldon T."/>
            <person name="Grigoriev I.V."/>
            <person name="Corrochano L.M."/>
            <person name="Nicolas F.E."/>
            <person name="Garre V."/>
        </authorList>
    </citation>
    <scope>NUCLEOTIDE SEQUENCE [LARGE SCALE GENOMIC DNA]</scope>
    <source>
        <strain evidence="2 3">L51</strain>
    </source>
</reference>
<gene>
    <name evidence="2" type="ORF">J3Q64DRAFT_1734993</name>
</gene>
<feature type="compositionally biased region" description="Basic and acidic residues" evidence="1">
    <location>
        <begin position="21"/>
        <end position="45"/>
    </location>
</feature>
<dbReference type="PANTHER" id="PTHR13318">
    <property type="entry name" value="PARTNER OF PAIRED, ISOFORM B-RELATED"/>
    <property type="match status" value="1"/>
</dbReference>
<proteinExistence type="predicted"/>
<dbReference type="Gene3D" id="3.80.10.10">
    <property type="entry name" value="Ribonuclease Inhibitor"/>
    <property type="match status" value="2"/>
</dbReference>
<evidence type="ECO:0000256" key="1">
    <source>
        <dbReference type="SAM" id="MobiDB-lite"/>
    </source>
</evidence>
<organism evidence="2 3">
    <name type="scientific">Phycomyces blakesleeanus</name>
    <dbReference type="NCBI Taxonomy" id="4837"/>
    <lineage>
        <taxon>Eukaryota</taxon>
        <taxon>Fungi</taxon>
        <taxon>Fungi incertae sedis</taxon>
        <taxon>Mucoromycota</taxon>
        <taxon>Mucoromycotina</taxon>
        <taxon>Mucoromycetes</taxon>
        <taxon>Mucorales</taxon>
        <taxon>Phycomycetaceae</taxon>
        <taxon>Phycomyces</taxon>
    </lineage>
</organism>